<dbReference type="GO" id="GO:0005739">
    <property type="term" value="C:mitochondrion"/>
    <property type="evidence" value="ECO:0007669"/>
    <property type="project" value="TreeGrafter"/>
</dbReference>
<name>A0A316W8G0_9BASI</name>
<feature type="compositionally biased region" description="Polar residues" evidence="7">
    <location>
        <begin position="1220"/>
        <end position="1231"/>
    </location>
</feature>
<dbReference type="InterPro" id="IPR001431">
    <property type="entry name" value="Pept_M16_Zn_BS"/>
</dbReference>
<evidence type="ECO:0000256" key="1">
    <source>
        <dbReference type="ARBA" id="ARBA00007261"/>
    </source>
</evidence>
<keyword evidence="13" id="KW-1185">Reference proteome</keyword>
<keyword evidence="4" id="KW-0378">Hydrolase</keyword>
<dbReference type="InterPro" id="IPR050626">
    <property type="entry name" value="Peptidase_M16"/>
</dbReference>
<dbReference type="FunCoup" id="A0A316W8G0">
    <property type="interactions" value="389"/>
</dbReference>
<proteinExistence type="inferred from homology"/>
<feature type="compositionally biased region" description="Basic and acidic residues" evidence="7">
    <location>
        <begin position="73"/>
        <end position="87"/>
    </location>
</feature>
<dbReference type="PROSITE" id="PS00143">
    <property type="entry name" value="INSULINASE"/>
    <property type="match status" value="1"/>
</dbReference>
<dbReference type="PANTHER" id="PTHR43690">
    <property type="entry name" value="NARDILYSIN"/>
    <property type="match status" value="1"/>
</dbReference>
<feature type="domain" description="Peptidase M16 middle/third" evidence="10">
    <location>
        <begin position="526"/>
        <end position="814"/>
    </location>
</feature>
<feature type="region of interest" description="Disordered" evidence="7">
    <location>
        <begin position="55"/>
        <end position="120"/>
    </location>
</feature>
<dbReference type="OrthoDB" id="952271at2759"/>
<evidence type="ECO:0000259" key="10">
    <source>
        <dbReference type="Pfam" id="PF16187"/>
    </source>
</evidence>
<dbReference type="SUPFAM" id="SSF63411">
    <property type="entry name" value="LuxS/MPP-like metallohydrolase"/>
    <property type="match status" value="4"/>
</dbReference>
<dbReference type="GO" id="GO:0005829">
    <property type="term" value="C:cytosol"/>
    <property type="evidence" value="ECO:0007669"/>
    <property type="project" value="TreeGrafter"/>
</dbReference>
<protein>
    <submittedName>
        <fullName evidence="12">Uncharacterized protein</fullName>
    </submittedName>
</protein>
<dbReference type="AlphaFoldDB" id="A0A316W8G0"/>
<feature type="compositionally biased region" description="Basic and acidic residues" evidence="7">
    <location>
        <begin position="1160"/>
        <end position="1171"/>
    </location>
</feature>
<accession>A0A316W8G0</accession>
<evidence type="ECO:0000313" key="13">
    <source>
        <dbReference type="Proteomes" id="UP000245783"/>
    </source>
</evidence>
<feature type="region of interest" description="Disordered" evidence="7">
    <location>
        <begin position="1149"/>
        <end position="1231"/>
    </location>
</feature>
<dbReference type="Pfam" id="PF16187">
    <property type="entry name" value="Peptidase_M16_M"/>
    <property type="match status" value="1"/>
</dbReference>
<feature type="domain" description="Coenzyme PQQ synthesis protein F-like C-terminal lobe" evidence="11">
    <location>
        <begin position="922"/>
        <end position="1020"/>
    </location>
</feature>
<feature type="domain" description="Peptidase M16 N-terminal" evidence="8">
    <location>
        <begin position="181"/>
        <end position="315"/>
    </location>
</feature>
<reference evidence="12 13" key="1">
    <citation type="journal article" date="2018" name="Mol. Biol. Evol.">
        <title>Broad Genomic Sampling Reveals a Smut Pathogenic Ancestry of the Fungal Clade Ustilaginomycotina.</title>
        <authorList>
            <person name="Kijpornyongpan T."/>
            <person name="Mondo S.J."/>
            <person name="Barry K."/>
            <person name="Sandor L."/>
            <person name="Lee J."/>
            <person name="Lipzen A."/>
            <person name="Pangilinan J."/>
            <person name="LaButti K."/>
            <person name="Hainaut M."/>
            <person name="Henrissat B."/>
            <person name="Grigoriev I.V."/>
            <person name="Spatafora J.W."/>
            <person name="Aime M.C."/>
        </authorList>
    </citation>
    <scope>NUCLEOTIDE SEQUENCE [LARGE SCALE GENOMIC DNA]</scope>
    <source>
        <strain evidence="12 13">MCA 4658</strain>
    </source>
</reference>
<dbReference type="FunFam" id="3.30.830.10:FF:000003">
    <property type="entry name" value="Insulin-degrading enzyme"/>
    <property type="match status" value="1"/>
</dbReference>
<dbReference type="EMBL" id="KZ819357">
    <property type="protein sequence ID" value="PWN45041.1"/>
    <property type="molecule type" value="Genomic_DNA"/>
</dbReference>
<dbReference type="InParanoid" id="A0A316W8G0"/>
<evidence type="ECO:0000256" key="4">
    <source>
        <dbReference type="ARBA" id="ARBA00022801"/>
    </source>
</evidence>
<feature type="domain" description="Peptidase M16 C-terminal" evidence="9">
    <location>
        <begin position="342"/>
        <end position="520"/>
    </location>
</feature>
<dbReference type="GO" id="GO:0004222">
    <property type="term" value="F:metalloendopeptidase activity"/>
    <property type="evidence" value="ECO:0007669"/>
    <property type="project" value="InterPro"/>
</dbReference>
<evidence type="ECO:0000256" key="2">
    <source>
        <dbReference type="ARBA" id="ARBA00022670"/>
    </source>
</evidence>
<evidence type="ECO:0000256" key="3">
    <source>
        <dbReference type="ARBA" id="ARBA00022723"/>
    </source>
</evidence>
<keyword evidence="5" id="KW-0862">Zinc</keyword>
<keyword evidence="2" id="KW-0645">Protease</keyword>
<dbReference type="GO" id="GO:0051603">
    <property type="term" value="P:proteolysis involved in protein catabolic process"/>
    <property type="evidence" value="ECO:0007669"/>
    <property type="project" value="TreeGrafter"/>
</dbReference>
<dbReference type="STRING" id="1522189.A0A316W8G0"/>
<evidence type="ECO:0000259" key="9">
    <source>
        <dbReference type="Pfam" id="PF05193"/>
    </source>
</evidence>
<evidence type="ECO:0000313" key="12">
    <source>
        <dbReference type="EMBL" id="PWN45041.1"/>
    </source>
</evidence>
<dbReference type="FunFam" id="3.30.830.10:FF:000004">
    <property type="entry name" value="Putative insulin-degrading enzyme"/>
    <property type="match status" value="1"/>
</dbReference>
<dbReference type="GO" id="GO:0046872">
    <property type="term" value="F:metal ion binding"/>
    <property type="evidence" value="ECO:0007669"/>
    <property type="project" value="UniProtKB-KW"/>
</dbReference>
<dbReference type="PANTHER" id="PTHR43690:SF18">
    <property type="entry name" value="INSULIN-DEGRADING ENZYME-RELATED"/>
    <property type="match status" value="1"/>
</dbReference>
<dbReference type="RefSeq" id="XP_025372201.1">
    <property type="nucleotide sequence ID" value="XM_025515880.1"/>
</dbReference>
<evidence type="ECO:0000259" key="11">
    <source>
        <dbReference type="Pfam" id="PF22456"/>
    </source>
</evidence>
<gene>
    <name evidence="12" type="ORF">IE81DRAFT_345095</name>
</gene>
<evidence type="ECO:0000256" key="5">
    <source>
        <dbReference type="ARBA" id="ARBA00022833"/>
    </source>
</evidence>
<dbReference type="Pfam" id="PF22456">
    <property type="entry name" value="PqqF-like_C_4"/>
    <property type="match status" value="1"/>
</dbReference>
<evidence type="ECO:0000256" key="6">
    <source>
        <dbReference type="ARBA" id="ARBA00023049"/>
    </source>
</evidence>
<feature type="compositionally biased region" description="Basic and acidic residues" evidence="7">
    <location>
        <begin position="95"/>
        <end position="105"/>
    </location>
</feature>
<keyword evidence="3" id="KW-0479">Metal-binding</keyword>
<dbReference type="Proteomes" id="UP000245783">
    <property type="component" value="Unassembled WGS sequence"/>
</dbReference>
<dbReference type="InterPro" id="IPR007863">
    <property type="entry name" value="Peptidase_M16_C"/>
</dbReference>
<dbReference type="GeneID" id="37037750"/>
<dbReference type="Pfam" id="PF05193">
    <property type="entry name" value="Peptidase_M16_C"/>
    <property type="match status" value="1"/>
</dbReference>
<evidence type="ECO:0000259" key="8">
    <source>
        <dbReference type="Pfam" id="PF00675"/>
    </source>
</evidence>
<dbReference type="Pfam" id="PF00675">
    <property type="entry name" value="Peptidase_M16"/>
    <property type="match status" value="1"/>
</dbReference>
<dbReference type="GO" id="GO:0043171">
    <property type="term" value="P:peptide catabolic process"/>
    <property type="evidence" value="ECO:0007669"/>
    <property type="project" value="TreeGrafter"/>
</dbReference>
<sequence>MLPLRLSAARGLPRIFARTAAAAHRTPSSASPVSSAARIALDSLLRASLTPASLHAKQLSTSSPRSAPGDTGPIDRARRATRTRDQSSHAATDATRIKLHSEMSEASRAPGSSRALATAATTSISGSAPLESLPPGFEITPSVDGNDAASYAVFTRPLELSGQDDRSYRLIRLANGLEALVIHDTETDKASAAMDVRVGHLSDPEELQGLAHFCEHLLFMGTQKYPRENEYSEYLSNNSGASNAYTGMENTNYFFDVGHSHLEGALDRFSQFFISPLFDPGCTEREIRAVDSEHKKNLQSDAWRSFQLEKSLSDPRHPYSHFGTGNLKTLWDDPKGKGMDVRDELLKFHDKYYSANVMRLVVLGRESLDQLTHWVVDKFSGVRNKGVAAPTFPGSPLGAEQLQTQVFFRSVKDIRLLDVTFPIPDQGPHFRSKPGQIVSHFVGHEGVGSILSHLKAKGWANHLSAGATNGADGFEFFKISVDLTQSGLQNYQEVVQGIFQYIDLLRASAVPEWSFKEVQQLCDLAYRFKEKVPPASYASALATQMQMPFPREWVLSGPYLTREFDQDLIRKTIDCLTPANCRITVAAQNMPDGSKDWAAREKWYGTEYKLTTLPETLLRPSNGHVSEGLALPKRNDFVPSDLEVASVEAFRQPGYRPTKRPTLLSNTPLGRLWHKRDDQFLMPKANLFMLLRSPLIDATPNNAVKSRVFVELVKDALTEYSYDAELAGLGYNIESQADGIGLSVDGYSHKLPVLCRYILEEIAKFKVDPKRFDIIKDSVRRGYQNFSLEAPYQHANYYMTYLLVERMWTAEEKLVELELLTPDDLQRFLPDLLGRLHIETLAHGNVTPARAGELMALAEDILAPKPLAASELVSHRSLILPRPCNFSWSREVANVDNVNSSVEYYCQIGDPVDFKQRATLALLAQIASEPVFDQLRTKEQLGYLVFSSPRKTIGSMGFRILVQSERDSRYVESRIDAFLDQFKAHLEGLSESEFLAQRESLIHKKLEVPKNLYEESSRFWFHIHSGYYDFLQRDVDVASLRKLAKRDVVDLFNTYIHHSSPTRSKVCVHLRSQVKPQRFGVQAGERLREVARSSGIPISEDEFAALKAQQPNVEMVKEYTRANLTRADPPIDEAKTAQLMATIDKLATENPAEADMAEDDVAKEQSRREASTEVEITDVNVFKAGLQPSRAAQPVRPWDDFTSEPAADSEERGYARGSDASPTQKPPNANL</sequence>
<dbReference type="InterPro" id="IPR011765">
    <property type="entry name" value="Pept_M16_N"/>
</dbReference>
<dbReference type="InterPro" id="IPR032632">
    <property type="entry name" value="Peptidase_M16_M"/>
</dbReference>
<dbReference type="FunFam" id="3.30.830.10:FF:000005">
    <property type="entry name" value="nardilysin isoform X1"/>
    <property type="match status" value="1"/>
</dbReference>
<keyword evidence="6" id="KW-0482">Metalloprotease</keyword>
<dbReference type="InterPro" id="IPR011249">
    <property type="entry name" value="Metalloenz_LuxS/M16"/>
</dbReference>
<dbReference type="Gene3D" id="3.30.830.10">
    <property type="entry name" value="Metalloenzyme, LuxS/M16 peptidase-like"/>
    <property type="match status" value="4"/>
</dbReference>
<comment type="similarity">
    <text evidence="1">Belongs to the peptidase M16 family.</text>
</comment>
<dbReference type="InterPro" id="IPR054734">
    <property type="entry name" value="PqqF-like_C_4"/>
</dbReference>
<organism evidence="12 13">
    <name type="scientific">Ceraceosorus guamensis</name>
    <dbReference type="NCBI Taxonomy" id="1522189"/>
    <lineage>
        <taxon>Eukaryota</taxon>
        <taxon>Fungi</taxon>
        <taxon>Dikarya</taxon>
        <taxon>Basidiomycota</taxon>
        <taxon>Ustilaginomycotina</taxon>
        <taxon>Exobasidiomycetes</taxon>
        <taxon>Ceraceosorales</taxon>
        <taxon>Ceraceosoraceae</taxon>
        <taxon>Ceraceosorus</taxon>
    </lineage>
</organism>
<evidence type="ECO:0000256" key="7">
    <source>
        <dbReference type="SAM" id="MobiDB-lite"/>
    </source>
</evidence>